<evidence type="ECO:0000313" key="4">
    <source>
        <dbReference type="Proteomes" id="UP000199029"/>
    </source>
</evidence>
<dbReference type="STRING" id="1227077.SAMN04515668_1913"/>
<dbReference type="SMART" id="SM00899">
    <property type="entry name" value="FeoA"/>
    <property type="match status" value="1"/>
</dbReference>
<protein>
    <submittedName>
        <fullName evidence="3">Fe2+ transport system protein FeoA</fullName>
    </submittedName>
</protein>
<sequence>MFFLPVALFRRSSPVVAAGAATRRTAKDLRLGETGTICCLEDPEMALKLLEMGCVPGVKVRLSGRAPLGDPLMLVLGDQEYTLSVRASEAANILLKEEGAAHGGGSK</sequence>
<evidence type="ECO:0000259" key="2">
    <source>
        <dbReference type="SMART" id="SM00899"/>
    </source>
</evidence>
<dbReference type="InterPro" id="IPR052713">
    <property type="entry name" value="FeoA"/>
</dbReference>
<organism evidence="3 4">
    <name type="scientific">Hymenobacter arizonensis</name>
    <name type="common">Siccationidurans arizonensis</name>
    <dbReference type="NCBI Taxonomy" id="1227077"/>
    <lineage>
        <taxon>Bacteria</taxon>
        <taxon>Pseudomonadati</taxon>
        <taxon>Bacteroidota</taxon>
        <taxon>Cytophagia</taxon>
        <taxon>Cytophagales</taxon>
        <taxon>Hymenobacteraceae</taxon>
        <taxon>Hymenobacter</taxon>
    </lineage>
</organism>
<dbReference type="SUPFAM" id="SSF50037">
    <property type="entry name" value="C-terminal domain of transcriptional repressors"/>
    <property type="match status" value="1"/>
</dbReference>
<dbReference type="InterPro" id="IPR008988">
    <property type="entry name" value="Transcriptional_repressor_C"/>
</dbReference>
<feature type="domain" description="Ferrous iron transporter FeoA-like" evidence="2">
    <location>
        <begin position="24"/>
        <end position="97"/>
    </location>
</feature>
<dbReference type="Pfam" id="PF04023">
    <property type="entry name" value="FeoA"/>
    <property type="match status" value="1"/>
</dbReference>
<name>A0A1I5XKB0_HYMAR</name>
<dbReference type="EMBL" id="FOXS01000002">
    <property type="protein sequence ID" value="SFQ32412.1"/>
    <property type="molecule type" value="Genomic_DNA"/>
</dbReference>
<evidence type="ECO:0000256" key="1">
    <source>
        <dbReference type="ARBA" id="ARBA00023004"/>
    </source>
</evidence>
<proteinExistence type="predicted"/>
<reference evidence="4" key="1">
    <citation type="submission" date="2016-10" db="EMBL/GenBank/DDBJ databases">
        <authorList>
            <person name="Varghese N."/>
            <person name="Submissions S."/>
        </authorList>
    </citation>
    <scope>NUCLEOTIDE SEQUENCE [LARGE SCALE GENOMIC DNA]</scope>
    <source>
        <strain evidence="4">OR362-8,ATCC BAA-1266,JCM 13504</strain>
    </source>
</reference>
<dbReference type="InterPro" id="IPR007167">
    <property type="entry name" value="Fe-transptr_FeoA-like"/>
</dbReference>
<dbReference type="Gene3D" id="2.30.30.90">
    <property type="match status" value="1"/>
</dbReference>
<evidence type="ECO:0000313" key="3">
    <source>
        <dbReference type="EMBL" id="SFQ32412.1"/>
    </source>
</evidence>
<gene>
    <name evidence="3" type="ORF">SAMN04515668_1913</name>
</gene>
<dbReference type="Proteomes" id="UP000199029">
    <property type="component" value="Unassembled WGS sequence"/>
</dbReference>
<dbReference type="InterPro" id="IPR038157">
    <property type="entry name" value="FeoA_core_dom"/>
</dbReference>
<keyword evidence="1" id="KW-0408">Iron</keyword>
<dbReference type="PANTHER" id="PTHR42954">
    <property type="entry name" value="FE(2+) TRANSPORT PROTEIN A"/>
    <property type="match status" value="1"/>
</dbReference>
<dbReference type="AlphaFoldDB" id="A0A1I5XKB0"/>
<dbReference type="GO" id="GO:0046914">
    <property type="term" value="F:transition metal ion binding"/>
    <property type="evidence" value="ECO:0007669"/>
    <property type="project" value="InterPro"/>
</dbReference>
<keyword evidence="4" id="KW-1185">Reference proteome</keyword>
<accession>A0A1I5XKB0</accession>
<dbReference type="PANTHER" id="PTHR42954:SF2">
    <property type="entry name" value="FE(2+) TRANSPORT PROTEIN A"/>
    <property type="match status" value="1"/>
</dbReference>